<evidence type="ECO:0000313" key="4">
    <source>
        <dbReference type="EMBL" id="SFL64927.1"/>
    </source>
</evidence>
<protein>
    <submittedName>
        <fullName evidence="4">Uncharacterized protein</fullName>
    </submittedName>
</protein>
<dbReference type="OrthoDB" id="7817968at2"/>
<accession>A0A1I4JFE2</accession>
<feature type="transmembrane region" description="Helical" evidence="2">
    <location>
        <begin position="162"/>
        <end position="186"/>
    </location>
</feature>
<feature type="signal peptide" evidence="3">
    <location>
        <begin position="1"/>
        <end position="27"/>
    </location>
</feature>
<gene>
    <name evidence="4" type="ORF">SAMN04488042_101992</name>
</gene>
<keyword evidence="2" id="KW-0472">Membrane</keyword>
<organism evidence="4 5">
    <name type="scientific">Shimia aestuarii</name>
    <dbReference type="NCBI Taxonomy" id="254406"/>
    <lineage>
        <taxon>Bacteria</taxon>
        <taxon>Pseudomonadati</taxon>
        <taxon>Pseudomonadota</taxon>
        <taxon>Alphaproteobacteria</taxon>
        <taxon>Rhodobacterales</taxon>
        <taxon>Roseobacteraceae</taxon>
    </lineage>
</organism>
<evidence type="ECO:0000256" key="3">
    <source>
        <dbReference type="SAM" id="SignalP"/>
    </source>
</evidence>
<dbReference type="EMBL" id="FOTQ01000001">
    <property type="protein sequence ID" value="SFL64927.1"/>
    <property type="molecule type" value="Genomic_DNA"/>
</dbReference>
<sequence length="322" mass="35762">MEFWLRNIKAVICACLVSVLLAQTALARCGLPDDVMHLWEQLETASAISGADQAAWAHRLSNASGRVDMGAVSKKLFSVGMPNSRTQVDVLLREAQRFGGDRDWFDRKQLRRQLDLVEQLDILVCKLETSDGRSGDRTEPEKVGKSNAQMPLPRQLLDSEGMLRMGVLLGVVALMILLIFAIRVAFDWAYAVTHNRRSCRIQAVVESGLDVIDGHITILGRKGCRFQPVNEGAYARLEQTAQARYVTLYVSDHAFPMLIDGTYGHFAALYFNVPLSREGQGTLLGYSSMTPRYVPRSKTTARTRKSKQADRAHSPHGSRASG</sequence>
<evidence type="ECO:0000256" key="2">
    <source>
        <dbReference type="SAM" id="Phobius"/>
    </source>
</evidence>
<reference evidence="4 5" key="1">
    <citation type="submission" date="2016-10" db="EMBL/GenBank/DDBJ databases">
        <authorList>
            <person name="de Groot N.N."/>
        </authorList>
    </citation>
    <scope>NUCLEOTIDE SEQUENCE [LARGE SCALE GENOMIC DNA]</scope>
    <source>
        <strain evidence="4 5">DSM 15283</strain>
    </source>
</reference>
<keyword evidence="5" id="KW-1185">Reference proteome</keyword>
<proteinExistence type="predicted"/>
<name>A0A1I4JFE2_9RHOB</name>
<feature type="region of interest" description="Disordered" evidence="1">
    <location>
        <begin position="294"/>
        <end position="322"/>
    </location>
</feature>
<feature type="chain" id="PRO_5011470291" evidence="3">
    <location>
        <begin position="28"/>
        <end position="322"/>
    </location>
</feature>
<dbReference type="AlphaFoldDB" id="A0A1I4JFE2"/>
<evidence type="ECO:0000313" key="5">
    <source>
        <dbReference type="Proteomes" id="UP000199144"/>
    </source>
</evidence>
<keyword evidence="3" id="KW-0732">Signal</keyword>
<dbReference type="Proteomes" id="UP000199144">
    <property type="component" value="Unassembled WGS sequence"/>
</dbReference>
<evidence type="ECO:0000256" key="1">
    <source>
        <dbReference type="SAM" id="MobiDB-lite"/>
    </source>
</evidence>
<keyword evidence="2" id="KW-1133">Transmembrane helix</keyword>
<keyword evidence="2" id="KW-0812">Transmembrane</keyword>